<accession>A0A2P2N0C5</accession>
<dbReference type="CDD" id="cd07816">
    <property type="entry name" value="Bet_v1-like"/>
    <property type="match status" value="1"/>
</dbReference>
<evidence type="ECO:0000259" key="2">
    <source>
        <dbReference type="SMART" id="SM01037"/>
    </source>
</evidence>
<dbReference type="Gene3D" id="3.30.530.20">
    <property type="match status" value="1"/>
</dbReference>
<dbReference type="InterPro" id="IPR023393">
    <property type="entry name" value="START-like_dom_sf"/>
</dbReference>
<dbReference type="InterPro" id="IPR000916">
    <property type="entry name" value="Bet_v_I/MLP"/>
</dbReference>
<dbReference type="SUPFAM" id="SSF55961">
    <property type="entry name" value="Bet v1-like"/>
    <property type="match status" value="1"/>
</dbReference>
<feature type="domain" description="Bet v I/Major latex protein" evidence="2">
    <location>
        <begin position="2"/>
        <end position="129"/>
    </location>
</feature>
<dbReference type="InterPro" id="IPR052006">
    <property type="entry name" value="MLP-like"/>
</dbReference>
<sequence length="130" mass="14626">MASIAKLQTQVEISSPADKFWDAYRTRSHIVPKANSDNIHGVEVHDGDFNSTSAVKKWTYCLDGKFQVMKGKIEVDEGNKVVTSTILEGDVLNIYKSFKTVQKTRAAWSHGLGNMRKPVKMRGIQINSWI</sequence>
<dbReference type="GO" id="GO:0006952">
    <property type="term" value="P:defense response"/>
    <property type="evidence" value="ECO:0007669"/>
    <property type="project" value="InterPro"/>
</dbReference>
<name>A0A2P2N0C5_RHIMU</name>
<dbReference type="PANTHER" id="PTHR31338:SF16">
    <property type="entry name" value="POLYKETIDE CYCLASE_DEHYDRASE AND LIPID TRANSPORT SUPERFAMILY PROTEIN"/>
    <property type="match status" value="1"/>
</dbReference>
<dbReference type="PANTHER" id="PTHR31338">
    <property type="entry name" value="POLYKETIDE CYCLASE/DEHYDRASE AND LIPID TRANSPORT SUPERFAMILY PROTEIN"/>
    <property type="match status" value="1"/>
</dbReference>
<dbReference type="Pfam" id="PF00407">
    <property type="entry name" value="Bet_v_1"/>
    <property type="match status" value="1"/>
</dbReference>
<reference evidence="3" key="1">
    <citation type="submission" date="2018-02" db="EMBL/GenBank/DDBJ databases">
        <title>Rhizophora mucronata_Transcriptome.</title>
        <authorList>
            <person name="Meera S.P."/>
            <person name="Sreeshan A."/>
            <person name="Augustine A."/>
        </authorList>
    </citation>
    <scope>NUCLEOTIDE SEQUENCE</scope>
    <source>
        <tissue evidence="3">Leaf</tissue>
    </source>
</reference>
<proteinExistence type="inferred from homology"/>
<evidence type="ECO:0000313" key="3">
    <source>
        <dbReference type="EMBL" id="MBX35945.1"/>
    </source>
</evidence>
<dbReference type="SMART" id="SM01037">
    <property type="entry name" value="Bet_v_1"/>
    <property type="match status" value="1"/>
</dbReference>
<evidence type="ECO:0000256" key="1">
    <source>
        <dbReference type="ARBA" id="ARBA00038242"/>
    </source>
</evidence>
<organism evidence="3">
    <name type="scientific">Rhizophora mucronata</name>
    <name type="common">Asiatic mangrove</name>
    <dbReference type="NCBI Taxonomy" id="61149"/>
    <lineage>
        <taxon>Eukaryota</taxon>
        <taxon>Viridiplantae</taxon>
        <taxon>Streptophyta</taxon>
        <taxon>Embryophyta</taxon>
        <taxon>Tracheophyta</taxon>
        <taxon>Spermatophyta</taxon>
        <taxon>Magnoliopsida</taxon>
        <taxon>eudicotyledons</taxon>
        <taxon>Gunneridae</taxon>
        <taxon>Pentapetalae</taxon>
        <taxon>rosids</taxon>
        <taxon>fabids</taxon>
        <taxon>Malpighiales</taxon>
        <taxon>Rhizophoraceae</taxon>
        <taxon>Rhizophora</taxon>
    </lineage>
</organism>
<dbReference type="EMBL" id="GGEC01055461">
    <property type="protein sequence ID" value="MBX35945.1"/>
    <property type="molecule type" value="Transcribed_RNA"/>
</dbReference>
<protein>
    <submittedName>
        <fullName evidence="3">MLP-like protein 43</fullName>
    </submittedName>
</protein>
<dbReference type="AlphaFoldDB" id="A0A2P2N0C5"/>
<comment type="similarity">
    <text evidence="1">Belongs to the MLP family.</text>
</comment>